<evidence type="ECO:0000256" key="6">
    <source>
        <dbReference type="SAM" id="SignalP"/>
    </source>
</evidence>
<keyword evidence="9" id="KW-1185">Reference proteome</keyword>
<evidence type="ECO:0000256" key="5">
    <source>
        <dbReference type="SAM" id="Phobius"/>
    </source>
</evidence>
<evidence type="ECO:0000256" key="1">
    <source>
        <dbReference type="ARBA" id="ARBA00004141"/>
    </source>
</evidence>
<accession>A0A517QIF6</accession>
<evidence type="ECO:0000256" key="4">
    <source>
        <dbReference type="ARBA" id="ARBA00023136"/>
    </source>
</evidence>
<keyword evidence="6" id="KW-0732">Signal</keyword>
<evidence type="ECO:0000313" key="8">
    <source>
        <dbReference type="EMBL" id="QDT31394.1"/>
    </source>
</evidence>
<dbReference type="EMBL" id="CP036267">
    <property type="protein sequence ID" value="QDT31394.1"/>
    <property type="molecule type" value="Genomic_DNA"/>
</dbReference>
<keyword evidence="3 5" id="KW-1133">Transmembrane helix</keyword>
<dbReference type="GO" id="GO:0030416">
    <property type="term" value="P:methylamine metabolic process"/>
    <property type="evidence" value="ECO:0007669"/>
    <property type="project" value="InterPro"/>
</dbReference>
<dbReference type="GO" id="GO:0016020">
    <property type="term" value="C:membrane"/>
    <property type="evidence" value="ECO:0007669"/>
    <property type="project" value="UniProtKB-SubCell"/>
</dbReference>
<evidence type="ECO:0000256" key="3">
    <source>
        <dbReference type="ARBA" id="ARBA00022989"/>
    </source>
</evidence>
<feature type="chain" id="PRO_5022010959" description="Methylamine utilisation protein MauE domain-containing protein" evidence="6">
    <location>
        <begin position="34"/>
        <end position="156"/>
    </location>
</feature>
<feature type="domain" description="Methylamine utilisation protein MauE" evidence="7">
    <location>
        <begin position="19"/>
        <end position="116"/>
    </location>
</feature>
<keyword evidence="2 5" id="KW-0812">Transmembrane</keyword>
<dbReference type="OrthoDB" id="291716at2"/>
<dbReference type="RefSeq" id="WP_145195920.1">
    <property type="nucleotide sequence ID" value="NZ_CP036267.1"/>
</dbReference>
<organism evidence="8 9">
    <name type="scientific">Thalassoglobus polymorphus</name>
    <dbReference type="NCBI Taxonomy" id="2527994"/>
    <lineage>
        <taxon>Bacteria</taxon>
        <taxon>Pseudomonadati</taxon>
        <taxon>Planctomycetota</taxon>
        <taxon>Planctomycetia</taxon>
        <taxon>Planctomycetales</taxon>
        <taxon>Planctomycetaceae</taxon>
        <taxon>Thalassoglobus</taxon>
    </lineage>
</organism>
<dbReference type="Pfam" id="PF07291">
    <property type="entry name" value="MauE"/>
    <property type="match status" value="1"/>
</dbReference>
<dbReference type="Proteomes" id="UP000315724">
    <property type="component" value="Chromosome"/>
</dbReference>
<evidence type="ECO:0000256" key="2">
    <source>
        <dbReference type="ARBA" id="ARBA00022692"/>
    </source>
</evidence>
<gene>
    <name evidence="8" type="ORF">Mal48_06270</name>
</gene>
<name>A0A517QIF6_9PLAN</name>
<proteinExistence type="predicted"/>
<reference evidence="8 9" key="1">
    <citation type="submission" date="2019-02" db="EMBL/GenBank/DDBJ databases">
        <title>Deep-cultivation of Planctomycetes and their phenomic and genomic characterization uncovers novel biology.</title>
        <authorList>
            <person name="Wiegand S."/>
            <person name="Jogler M."/>
            <person name="Boedeker C."/>
            <person name="Pinto D."/>
            <person name="Vollmers J."/>
            <person name="Rivas-Marin E."/>
            <person name="Kohn T."/>
            <person name="Peeters S.H."/>
            <person name="Heuer A."/>
            <person name="Rast P."/>
            <person name="Oberbeckmann S."/>
            <person name="Bunk B."/>
            <person name="Jeske O."/>
            <person name="Meyerdierks A."/>
            <person name="Storesund J.E."/>
            <person name="Kallscheuer N."/>
            <person name="Luecker S."/>
            <person name="Lage O.M."/>
            <person name="Pohl T."/>
            <person name="Merkel B.J."/>
            <person name="Hornburger P."/>
            <person name="Mueller R.-W."/>
            <person name="Bruemmer F."/>
            <person name="Labrenz M."/>
            <person name="Spormann A.M."/>
            <person name="Op den Camp H."/>
            <person name="Overmann J."/>
            <person name="Amann R."/>
            <person name="Jetten M.S.M."/>
            <person name="Mascher T."/>
            <person name="Medema M.H."/>
            <person name="Devos D.P."/>
            <person name="Kaster A.-K."/>
            <person name="Ovreas L."/>
            <person name="Rohde M."/>
            <person name="Galperin M.Y."/>
            <person name="Jogler C."/>
        </authorList>
    </citation>
    <scope>NUCLEOTIDE SEQUENCE [LARGE SCALE GENOMIC DNA]</scope>
    <source>
        <strain evidence="8 9">Mal48</strain>
    </source>
</reference>
<feature type="signal peptide" evidence="6">
    <location>
        <begin position="1"/>
        <end position="33"/>
    </location>
</feature>
<evidence type="ECO:0000259" key="7">
    <source>
        <dbReference type="Pfam" id="PF07291"/>
    </source>
</evidence>
<evidence type="ECO:0000313" key="9">
    <source>
        <dbReference type="Proteomes" id="UP000315724"/>
    </source>
</evidence>
<dbReference type="KEGG" id="tpol:Mal48_06270"/>
<protein>
    <recommendedName>
        <fullName evidence="7">Methylamine utilisation protein MauE domain-containing protein</fullName>
    </recommendedName>
</protein>
<feature type="transmembrane region" description="Helical" evidence="5">
    <location>
        <begin position="97"/>
        <end position="117"/>
    </location>
</feature>
<comment type="subcellular location">
    <subcellularLocation>
        <location evidence="1">Membrane</location>
        <topology evidence="1">Multi-pass membrane protein</topology>
    </subcellularLocation>
</comment>
<dbReference type="InterPro" id="IPR009908">
    <property type="entry name" value="Methylamine_util_MauE"/>
</dbReference>
<dbReference type="AlphaFoldDB" id="A0A517QIF6"/>
<sequence precursor="true">MTPSDHSQQSKQLRLAKCLVRIALAAAFLSAVADRFGLWGPPGSEGVVWGNIKNYEAYVQLLNWFAPASLIPFLGWVATVAEIVIAIGLLIGWKLRWFSLAAGILLSIFTITMMSAFGPKPPLDYSVLSAASAAFLLFTVSAPGNRNHPQRNDKTV</sequence>
<feature type="transmembrane region" description="Helical" evidence="5">
    <location>
        <begin position="64"/>
        <end position="90"/>
    </location>
</feature>
<keyword evidence="4 5" id="KW-0472">Membrane</keyword>
<feature type="transmembrane region" description="Helical" evidence="5">
    <location>
        <begin position="123"/>
        <end position="142"/>
    </location>
</feature>